<dbReference type="InterPro" id="IPR003959">
    <property type="entry name" value="ATPase_AAA_core"/>
</dbReference>
<dbReference type="SUPFAM" id="SSF52540">
    <property type="entry name" value="P-loop containing nucleoside triphosphate hydrolases"/>
    <property type="match status" value="1"/>
</dbReference>
<dbReference type="InterPro" id="IPR051396">
    <property type="entry name" value="Bact_Antivir_Def_Nuclease"/>
</dbReference>
<organism evidence="2 3">
    <name type="scientific">Limosilactobacillus equigenerosi DSM 18793 = JCM 14505</name>
    <dbReference type="NCBI Taxonomy" id="1423742"/>
    <lineage>
        <taxon>Bacteria</taxon>
        <taxon>Bacillati</taxon>
        <taxon>Bacillota</taxon>
        <taxon>Bacilli</taxon>
        <taxon>Lactobacillales</taxon>
        <taxon>Lactobacillaceae</taxon>
        <taxon>Limosilactobacillus</taxon>
    </lineage>
</organism>
<dbReference type="Gene3D" id="3.40.50.300">
    <property type="entry name" value="P-loop containing nucleotide triphosphate hydrolases"/>
    <property type="match status" value="1"/>
</dbReference>
<keyword evidence="3" id="KW-1185">Reference proteome</keyword>
<dbReference type="GO" id="GO:0016887">
    <property type="term" value="F:ATP hydrolysis activity"/>
    <property type="evidence" value="ECO:0007669"/>
    <property type="project" value="InterPro"/>
</dbReference>
<dbReference type="PANTHER" id="PTHR43581">
    <property type="entry name" value="ATP/GTP PHOSPHATASE"/>
    <property type="match status" value="1"/>
</dbReference>
<comment type="caution">
    <text evidence="2">The sequence shown here is derived from an EMBL/GenBank/DDBJ whole genome shotgun (WGS) entry which is preliminary data.</text>
</comment>
<dbReference type="PANTHER" id="PTHR43581:SF4">
    <property type="entry name" value="ATP_GTP PHOSPHATASE"/>
    <property type="match status" value="1"/>
</dbReference>
<evidence type="ECO:0000313" key="3">
    <source>
        <dbReference type="Proteomes" id="UP000051084"/>
    </source>
</evidence>
<sequence>MEKTLKFLKIEIQNHPLFEDKLEFSVVNTARVFTDREDRLTNLFGNIWTNNLIALVGRNATGKTTIMKSLIGALTFLLEAKSIDQTKLKEILMGKNNIKITTYFYGSDNYLYKDDLEFGLDSNGVTWHVVDEKIYQKRLNTQVTKKNLFDFNDLQPIYDRKNLDEVAASVLAPDDSIFRIVVAKYQQRQTIIDTLAFTNINALMYNQETVPGEILNFLDPTIEYLKIVPKLVGGDTTQVFYRLKFKGRAEEITETNFLTIEQYLSSGTAKGITLYGNVVAALKTGGIIFVDELENHFNHTIIKSFIEYFTDPKINLNRATLIYSTHYTELLNEMERGDEIYITRRDEKITLTRYSGLKIRNELVKSEVFDSDYIGGTVPEYDSYLDLRKATKRSVND</sequence>
<reference evidence="2 3" key="1">
    <citation type="journal article" date="2015" name="Genome Announc.">
        <title>Expanding the biotechnology potential of lactobacilli through comparative genomics of 213 strains and associated genera.</title>
        <authorList>
            <person name="Sun Z."/>
            <person name="Harris H.M."/>
            <person name="McCann A."/>
            <person name="Guo C."/>
            <person name="Argimon S."/>
            <person name="Zhang W."/>
            <person name="Yang X."/>
            <person name="Jeffery I.B."/>
            <person name="Cooney J.C."/>
            <person name="Kagawa T.F."/>
            <person name="Liu W."/>
            <person name="Song Y."/>
            <person name="Salvetti E."/>
            <person name="Wrobel A."/>
            <person name="Rasinkangas P."/>
            <person name="Parkhill J."/>
            <person name="Rea M.C."/>
            <person name="O'Sullivan O."/>
            <person name="Ritari J."/>
            <person name="Douillard F.P."/>
            <person name="Paul Ross R."/>
            <person name="Yang R."/>
            <person name="Briner A.E."/>
            <person name="Felis G.E."/>
            <person name="de Vos W.M."/>
            <person name="Barrangou R."/>
            <person name="Klaenhammer T.R."/>
            <person name="Caufield P.W."/>
            <person name="Cui Y."/>
            <person name="Zhang H."/>
            <person name="O'Toole P.W."/>
        </authorList>
    </citation>
    <scope>NUCLEOTIDE SEQUENCE [LARGE SCALE GENOMIC DNA]</scope>
    <source>
        <strain evidence="2 3">DSM 18793</strain>
    </source>
</reference>
<dbReference type="AlphaFoldDB" id="A0A0R1UGT3"/>
<dbReference type="OrthoDB" id="9809324at2"/>
<proteinExistence type="predicted"/>
<name>A0A0R1UGT3_9LACO</name>
<dbReference type="STRING" id="417373.GCA_001570685_01263"/>
<dbReference type="Pfam" id="PF13304">
    <property type="entry name" value="AAA_21"/>
    <property type="match status" value="1"/>
</dbReference>
<evidence type="ECO:0000259" key="1">
    <source>
        <dbReference type="Pfam" id="PF13304"/>
    </source>
</evidence>
<dbReference type="RefSeq" id="WP_054653872.1">
    <property type="nucleotide sequence ID" value="NZ_AZGC01000064.1"/>
</dbReference>
<dbReference type="Proteomes" id="UP000051084">
    <property type="component" value="Unassembled WGS sequence"/>
</dbReference>
<evidence type="ECO:0000313" key="2">
    <source>
        <dbReference type="EMBL" id="KRL92084.1"/>
    </source>
</evidence>
<dbReference type="GO" id="GO:0005524">
    <property type="term" value="F:ATP binding"/>
    <property type="evidence" value="ECO:0007669"/>
    <property type="project" value="InterPro"/>
</dbReference>
<dbReference type="EMBL" id="AZGC01000064">
    <property type="protein sequence ID" value="KRL92084.1"/>
    <property type="molecule type" value="Genomic_DNA"/>
</dbReference>
<gene>
    <name evidence="2" type="ORF">FC21_GL000461</name>
</gene>
<protein>
    <recommendedName>
        <fullName evidence="1">ATPase AAA-type core domain-containing protein</fullName>
    </recommendedName>
</protein>
<accession>A0A0R1UGT3</accession>
<dbReference type="InterPro" id="IPR027417">
    <property type="entry name" value="P-loop_NTPase"/>
</dbReference>
<dbReference type="PATRIC" id="fig|1423742.4.peg.480"/>
<feature type="domain" description="ATPase AAA-type core" evidence="1">
    <location>
        <begin position="53"/>
        <end position="331"/>
    </location>
</feature>